<dbReference type="GO" id="GO:0005737">
    <property type="term" value="C:cytoplasm"/>
    <property type="evidence" value="ECO:0007669"/>
    <property type="project" value="UniProtKB-SubCell"/>
</dbReference>
<evidence type="ECO:0000313" key="12">
    <source>
        <dbReference type="Proteomes" id="UP000007350"/>
    </source>
</evidence>
<evidence type="ECO:0000256" key="7">
    <source>
        <dbReference type="ARBA" id="ARBA00023158"/>
    </source>
</evidence>
<keyword evidence="7" id="KW-0943">RNA-mediated gene silencing</keyword>
<proteinExistence type="inferred from homology"/>
<evidence type="ECO:0000256" key="4">
    <source>
        <dbReference type="ARBA" id="ARBA00014872"/>
    </source>
</evidence>
<sequence length="567" mass="64479">MDFRFFCAASTNHYYYLFVIYLFIYFIYFVSSGIFLKKKKMPPFAPLSLFPNRGFWYSIGGNMRIRNQCFFFRRVEFHLYLKGIWYLLLLLSLLFLIYTSLSPYVVLLIYIYIYISSLFSAVCVLGFLSVEKMVIEYLNSADSQRLIEFLGDGKVKFSVLEKSFKEAFPKDTHFNVSRAIQQLVQSMIKSGEGVGIVSSFFTLDIMCKMECETAKCVFYDALLELERVMRQDVCFTEQIKYASKEAKEGKKSLEAINAEKYRFHCAAKGFAFRLLANKVSLDETSLAVLYDKQEQIDAALNAWEINSLQLKESIANIAHCWTQDVEKNSCEALSKNSAILDSGVRAALLLQAARPQLPSLPLVSGELQFLTPGGTPGSDLLFFDTEPVTEEWKLSKKLIALSCNSLLSKEEQQQLLHTLSSGDLFHRIGINIELLSLMAIHNPDLSAALILKLPPQEGSQCIQQIIKSSVPPEHAETVILHASKILQQVNIRAYINGKLHLFKEKATLSSSDKNSIKSFIMTLYQLVTKASKENKEVYIGETLKSEITHLCERCDLPEVSARWEELK</sequence>
<evidence type="ECO:0000256" key="8">
    <source>
        <dbReference type="ARBA" id="ARBA00023163"/>
    </source>
</evidence>
<gene>
    <name evidence="11" type="ORF">MOQ_009131</name>
</gene>
<keyword evidence="10" id="KW-1133">Transmembrane helix</keyword>
<keyword evidence="9" id="KW-0539">Nucleus</keyword>
<evidence type="ECO:0000256" key="10">
    <source>
        <dbReference type="SAM" id="Phobius"/>
    </source>
</evidence>
<evidence type="ECO:0000313" key="11">
    <source>
        <dbReference type="EMBL" id="EKF27148.1"/>
    </source>
</evidence>
<evidence type="ECO:0000256" key="9">
    <source>
        <dbReference type="ARBA" id="ARBA00023242"/>
    </source>
</evidence>
<keyword evidence="8" id="KW-0804">Transcription</keyword>
<dbReference type="PANTHER" id="PTHR15975:SF0">
    <property type="entry name" value="CCR4-NOT TRANSCRIPTION COMPLEX SUBUNIT 11"/>
    <property type="match status" value="1"/>
</dbReference>
<reference evidence="11 12" key="1">
    <citation type="journal article" date="2012" name="BMC Genomics">
        <title>Comparative genomic analysis of human infective Trypanosoma cruzi lineages with the bat-restricted subspecies T. cruzi marinkellei.</title>
        <authorList>
            <person name="Franzen O."/>
            <person name="Talavera-Lopez C."/>
            <person name="Ochaya S."/>
            <person name="Butler C.E."/>
            <person name="Messenger L.A."/>
            <person name="Lewis M.D."/>
            <person name="Llewellyn M.S."/>
            <person name="Marinkelle C.J."/>
            <person name="Tyler K.M."/>
            <person name="Miles M.A."/>
            <person name="Andersson B."/>
        </authorList>
    </citation>
    <scope>NUCLEOTIDE SEQUENCE [LARGE SCALE GENOMIC DNA]</scope>
    <source>
        <strain evidence="11 12">B7</strain>
    </source>
</reference>
<comment type="subcellular location">
    <subcellularLocation>
        <location evidence="2">Cytoplasm</location>
    </subcellularLocation>
    <subcellularLocation>
        <location evidence="1">Nucleus</location>
    </subcellularLocation>
</comment>
<comment type="similarity">
    <text evidence="3">Belongs to the CNOT11 family.</text>
</comment>
<dbReference type="GO" id="GO:0030014">
    <property type="term" value="C:CCR4-NOT complex"/>
    <property type="evidence" value="ECO:0007669"/>
    <property type="project" value="InterPro"/>
</dbReference>
<dbReference type="PANTHER" id="PTHR15975">
    <property type="entry name" value="CCR4-NOT TRANSCRIPTION COMPLEX SUBUNIT 11"/>
    <property type="match status" value="1"/>
</dbReference>
<evidence type="ECO:0000256" key="3">
    <source>
        <dbReference type="ARBA" id="ARBA00008030"/>
    </source>
</evidence>
<dbReference type="GO" id="GO:0005634">
    <property type="term" value="C:nucleus"/>
    <property type="evidence" value="ECO:0007669"/>
    <property type="project" value="UniProtKB-SubCell"/>
</dbReference>
<keyword evidence="5" id="KW-0963">Cytoplasm</keyword>
<organism evidence="11 12">
    <name type="scientific">Trypanosoma cruzi marinkellei</name>
    <dbReference type="NCBI Taxonomy" id="85056"/>
    <lineage>
        <taxon>Eukaryota</taxon>
        <taxon>Discoba</taxon>
        <taxon>Euglenozoa</taxon>
        <taxon>Kinetoplastea</taxon>
        <taxon>Metakinetoplastina</taxon>
        <taxon>Trypanosomatida</taxon>
        <taxon>Trypanosomatidae</taxon>
        <taxon>Trypanosoma</taxon>
        <taxon>Schizotrypanum</taxon>
    </lineage>
</organism>
<keyword evidence="6" id="KW-0805">Transcription regulation</keyword>
<feature type="transmembrane region" description="Helical" evidence="10">
    <location>
        <begin position="107"/>
        <end position="130"/>
    </location>
</feature>
<dbReference type="EMBL" id="AHKC01018939">
    <property type="protein sequence ID" value="EKF27148.1"/>
    <property type="molecule type" value="Genomic_DNA"/>
</dbReference>
<dbReference type="GO" id="GO:0031047">
    <property type="term" value="P:regulatory ncRNA-mediated gene silencing"/>
    <property type="evidence" value="ECO:0007669"/>
    <property type="project" value="UniProtKB-KW"/>
</dbReference>
<evidence type="ECO:0000256" key="5">
    <source>
        <dbReference type="ARBA" id="ARBA00022490"/>
    </source>
</evidence>
<protein>
    <recommendedName>
        <fullName evidence="4">CCR4-NOT transcription complex subunit 11</fullName>
    </recommendedName>
</protein>
<dbReference type="OrthoDB" id="10265389at2759"/>
<dbReference type="AlphaFoldDB" id="K2LX26"/>
<keyword evidence="10" id="KW-0812">Transmembrane</keyword>
<keyword evidence="10" id="KW-0472">Membrane</keyword>
<feature type="transmembrane region" description="Helical" evidence="10">
    <location>
        <begin position="14"/>
        <end position="36"/>
    </location>
</feature>
<evidence type="ECO:0000256" key="6">
    <source>
        <dbReference type="ARBA" id="ARBA00023015"/>
    </source>
</evidence>
<dbReference type="InterPro" id="IPR019312">
    <property type="entry name" value="CNOT11"/>
</dbReference>
<evidence type="ECO:0000256" key="1">
    <source>
        <dbReference type="ARBA" id="ARBA00004123"/>
    </source>
</evidence>
<evidence type="ECO:0000256" key="2">
    <source>
        <dbReference type="ARBA" id="ARBA00004496"/>
    </source>
</evidence>
<accession>K2LX26</accession>
<keyword evidence="12" id="KW-1185">Reference proteome</keyword>
<comment type="caution">
    <text evidence="11">The sequence shown here is derived from an EMBL/GenBank/DDBJ whole genome shotgun (WGS) entry which is preliminary data.</text>
</comment>
<name>K2LX26_TRYCR</name>
<feature type="transmembrane region" description="Helical" evidence="10">
    <location>
        <begin position="83"/>
        <end position="101"/>
    </location>
</feature>
<dbReference type="Proteomes" id="UP000007350">
    <property type="component" value="Unassembled WGS sequence"/>
</dbReference>